<dbReference type="InterPro" id="IPR050080">
    <property type="entry name" value="RNase_PH"/>
</dbReference>
<dbReference type="GO" id="GO:0071028">
    <property type="term" value="P:nuclear mRNA surveillance"/>
    <property type="evidence" value="ECO:0007669"/>
    <property type="project" value="TreeGrafter"/>
</dbReference>
<sequence>MLFDSSNLEAELGCLTKPDGSAKFTINDTVQLCGVYGPGEVKLMKEIAERASVSVVYKPRVGLNTNREKVFEYTLRSILDGIIITSLHPRTAINVIIQEVQNDSNYLACSLNCACLALLDANIPLKYTFASVSCALIENENRIIYFPNAKQEKESLMSGTFVFDSVDKDLISVNTSGVFDQDQFNFILNNARQYAIDKIFPLFNKLINQQYNKN</sequence>
<comment type="caution">
    <text evidence="7">The sequence shown here is derived from an EMBL/GenBank/DDBJ whole genome shotgun (WGS) entry which is preliminary data.</text>
</comment>
<evidence type="ECO:0000313" key="7">
    <source>
        <dbReference type="EMBL" id="CAF0740349.1"/>
    </source>
</evidence>
<proteinExistence type="inferred from homology"/>
<dbReference type="AlphaFoldDB" id="A0A813NRG2"/>
<dbReference type="OrthoDB" id="27298at2759"/>
<evidence type="ECO:0000256" key="2">
    <source>
        <dbReference type="ARBA" id="ARBA00006678"/>
    </source>
</evidence>
<dbReference type="CDD" id="cd11372">
    <property type="entry name" value="RNase_PH_RRP46"/>
    <property type="match status" value="1"/>
</dbReference>
<dbReference type="Pfam" id="PF01138">
    <property type="entry name" value="RNase_PH"/>
    <property type="match status" value="1"/>
</dbReference>
<dbReference type="GO" id="GO:0034475">
    <property type="term" value="P:U4 snRNA 3'-end processing"/>
    <property type="evidence" value="ECO:0007669"/>
    <property type="project" value="TreeGrafter"/>
</dbReference>
<dbReference type="GO" id="GO:0003723">
    <property type="term" value="F:RNA binding"/>
    <property type="evidence" value="ECO:0007669"/>
    <property type="project" value="TreeGrafter"/>
</dbReference>
<evidence type="ECO:0000313" key="8">
    <source>
        <dbReference type="Proteomes" id="UP000663879"/>
    </source>
</evidence>
<dbReference type="GO" id="GO:0005730">
    <property type="term" value="C:nucleolus"/>
    <property type="evidence" value="ECO:0007669"/>
    <property type="project" value="TreeGrafter"/>
</dbReference>
<dbReference type="EMBL" id="CAJNOC010000294">
    <property type="protein sequence ID" value="CAF0740349.1"/>
    <property type="molecule type" value="Genomic_DNA"/>
</dbReference>
<dbReference type="PANTHER" id="PTHR11953">
    <property type="entry name" value="EXOSOME COMPLEX COMPONENT"/>
    <property type="match status" value="1"/>
</dbReference>
<dbReference type="GO" id="GO:0000177">
    <property type="term" value="C:cytoplasmic exosome (RNase complex)"/>
    <property type="evidence" value="ECO:0007669"/>
    <property type="project" value="TreeGrafter"/>
</dbReference>
<organism evidence="7 8">
    <name type="scientific">Brachionus calyciflorus</name>
    <dbReference type="NCBI Taxonomy" id="104777"/>
    <lineage>
        <taxon>Eukaryota</taxon>
        <taxon>Metazoa</taxon>
        <taxon>Spiralia</taxon>
        <taxon>Gnathifera</taxon>
        <taxon>Rotifera</taxon>
        <taxon>Eurotatoria</taxon>
        <taxon>Monogononta</taxon>
        <taxon>Pseudotrocha</taxon>
        <taxon>Ploima</taxon>
        <taxon>Brachionidae</taxon>
        <taxon>Brachionus</taxon>
    </lineage>
</organism>
<gene>
    <name evidence="7" type="ORF">OXX778_LOCUS3357</name>
</gene>
<comment type="subcellular location">
    <subcellularLocation>
        <location evidence="1">Nucleus</location>
    </subcellularLocation>
</comment>
<reference evidence="7" key="1">
    <citation type="submission" date="2021-02" db="EMBL/GenBank/DDBJ databases">
        <authorList>
            <person name="Nowell W R."/>
        </authorList>
    </citation>
    <scope>NUCLEOTIDE SEQUENCE</scope>
    <source>
        <strain evidence="7">Ploen Becks lab</strain>
    </source>
</reference>
<name>A0A813NRG2_9BILA</name>
<dbReference type="InterPro" id="IPR036345">
    <property type="entry name" value="ExoRNase_PH_dom2_sf"/>
</dbReference>
<dbReference type="InterPro" id="IPR020568">
    <property type="entry name" value="Ribosomal_Su5_D2-typ_SF"/>
</dbReference>
<dbReference type="GO" id="GO:0000176">
    <property type="term" value="C:nuclear exosome (RNase complex)"/>
    <property type="evidence" value="ECO:0007669"/>
    <property type="project" value="TreeGrafter"/>
</dbReference>
<accession>A0A813NRG2</accession>
<evidence type="ECO:0000256" key="3">
    <source>
        <dbReference type="ARBA" id="ARBA00022552"/>
    </source>
</evidence>
<dbReference type="InterPro" id="IPR001247">
    <property type="entry name" value="ExoRNase_PH_dom1"/>
</dbReference>
<dbReference type="GO" id="GO:0006364">
    <property type="term" value="P:rRNA processing"/>
    <property type="evidence" value="ECO:0007669"/>
    <property type="project" value="UniProtKB-KW"/>
</dbReference>
<evidence type="ECO:0000256" key="5">
    <source>
        <dbReference type="ARBA" id="ARBA00023242"/>
    </source>
</evidence>
<dbReference type="SUPFAM" id="SSF55666">
    <property type="entry name" value="Ribonuclease PH domain 2-like"/>
    <property type="match status" value="1"/>
</dbReference>
<dbReference type="Gene3D" id="3.30.230.70">
    <property type="entry name" value="GHMP Kinase, N-terminal domain"/>
    <property type="match status" value="1"/>
</dbReference>
<dbReference type="GO" id="GO:0016075">
    <property type="term" value="P:rRNA catabolic process"/>
    <property type="evidence" value="ECO:0007669"/>
    <property type="project" value="TreeGrafter"/>
</dbReference>
<evidence type="ECO:0000259" key="6">
    <source>
        <dbReference type="Pfam" id="PF01138"/>
    </source>
</evidence>
<dbReference type="InterPro" id="IPR027408">
    <property type="entry name" value="PNPase/RNase_PH_dom_sf"/>
</dbReference>
<evidence type="ECO:0000256" key="1">
    <source>
        <dbReference type="ARBA" id="ARBA00004123"/>
    </source>
</evidence>
<feature type="domain" description="Exoribonuclease phosphorolytic" evidence="6">
    <location>
        <begin position="7"/>
        <end position="124"/>
    </location>
</feature>
<keyword evidence="3" id="KW-0698">rRNA processing</keyword>
<keyword evidence="8" id="KW-1185">Reference proteome</keyword>
<keyword evidence="4" id="KW-0271">Exosome</keyword>
<protein>
    <recommendedName>
        <fullName evidence="6">Exoribonuclease phosphorolytic domain-containing protein</fullName>
    </recommendedName>
</protein>
<comment type="similarity">
    <text evidence="2">Belongs to the RNase PH family.</text>
</comment>
<dbReference type="PANTHER" id="PTHR11953:SF1">
    <property type="entry name" value="EXOSOME COMPLEX COMPONENT RRP46"/>
    <property type="match status" value="1"/>
</dbReference>
<dbReference type="Proteomes" id="UP000663879">
    <property type="component" value="Unassembled WGS sequence"/>
</dbReference>
<dbReference type="GO" id="GO:0071051">
    <property type="term" value="P:poly(A)-dependent snoRNA 3'-end processing"/>
    <property type="evidence" value="ECO:0007669"/>
    <property type="project" value="TreeGrafter"/>
</dbReference>
<dbReference type="SUPFAM" id="SSF54211">
    <property type="entry name" value="Ribosomal protein S5 domain 2-like"/>
    <property type="match status" value="1"/>
</dbReference>
<evidence type="ECO:0000256" key="4">
    <source>
        <dbReference type="ARBA" id="ARBA00022835"/>
    </source>
</evidence>
<keyword evidence="5" id="KW-0539">Nucleus</keyword>